<keyword evidence="2" id="KW-1185">Reference proteome</keyword>
<evidence type="ECO:0000313" key="2">
    <source>
        <dbReference type="Proteomes" id="UP001283361"/>
    </source>
</evidence>
<dbReference type="Proteomes" id="UP001283361">
    <property type="component" value="Unassembled WGS sequence"/>
</dbReference>
<reference evidence="1" key="1">
    <citation type="journal article" date="2023" name="G3 (Bethesda)">
        <title>A reference genome for the long-term kleptoplast-retaining sea slug Elysia crispata morphotype clarki.</title>
        <authorList>
            <person name="Eastman K.E."/>
            <person name="Pendleton A.L."/>
            <person name="Shaikh M.A."/>
            <person name="Suttiyut T."/>
            <person name="Ogas R."/>
            <person name="Tomko P."/>
            <person name="Gavelis G."/>
            <person name="Widhalm J.R."/>
            <person name="Wisecaver J.H."/>
        </authorList>
    </citation>
    <scope>NUCLEOTIDE SEQUENCE</scope>
    <source>
        <strain evidence="1">ECLA1</strain>
    </source>
</reference>
<evidence type="ECO:0000313" key="1">
    <source>
        <dbReference type="EMBL" id="KAK3776016.1"/>
    </source>
</evidence>
<protein>
    <submittedName>
        <fullName evidence="1">Uncharacterized protein</fullName>
    </submittedName>
</protein>
<comment type="caution">
    <text evidence="1">The sequence shown here is derived from an EMBL/GenBank/DDBJ whole genome shotgun (WGS) entry which is preliminary data.</text>
</comment>
<gene>
    <name evidence="1" type="ORF">RRG08_044400</name>
</gene>
<name>A0AAE0ZVY2_9GAST</name>
<organism evidence="1 2">
    <name type="scientific">Elysia crispata</name>
    <name type="common">lettuce slug</name>
    <dbReference type="NCBI Taxonomy" id="231223"/>
    <lineage>
        <taxon>Eukaryota</taxon>
        <taxon>Metazoa</taxon>
        <taxon>Spiralia</taxon>
        <taxon>Lophotrochozoa</taxon>
        <taxon>Mollusca</taxon>
        <taxon>Gastropoda</taxon>
        <taxon>Heterobranchia</taxon>
        <taxon>Euthyneura</taxon>
        <taxon>Panpulmonata</taxon>
        <taxon>Sacoglossa</taxon>
        <taxon>Placobranchoidea</taxon>
        <taxon>Plakobranchidae</taxon>
        <taxon>Elysia</taxon>
    </lineage>
</organism>
<dbReference type="EMBL" id="JAWDGP010003252">
    <property type="protein sequence ID" value="KAK3776016.1"/>
    <property type="molecule type" value="Genomic_DNA"/>
</dbReference>
<dbReference type="AlphaFoldDB" id="A0AAE0ZVY2"/>
<proteinExistence type="predicted"/>
<accession>A0AAE0ZVY2</accession>
<sequence>MTPLCSEVDHLSGDNGVCSLPFIETSGCVGFNEKSTAGEESGQPIYDPPTACPLPPLALAYCMAVPCR</sequence>